<name>A0A7X2T968_9FIRM</name>
<organism evidence="1 2">
    <name type="scientific">Pseudoramibacter porci</name>
    <dbReference type="NCBI Taxonomy" id="2606631"/>
    <lineage>
        <taxon>Bacteria</taxon>
        <taxon>Bacillati</taxon>
        <taxon>Bacillota</taxon>
        <taxon>Clostridia</taxon>
        <taxon>Eubacteriales</taxon>
        <taxon>Eubacteriaceae</taxon>
        <taxon>Pseudoramibacter</taxon>
    </lineage>
</organism>
<dbReference type="PANTHER" id="PTHR43628:SF1">
    <property type="entry name" value="CHITIN SYNTHASE REGULATORY FACTOR 2-RELATED"/>
    <property type="match status" value="1"/>
</dbReference>
<dbReference type="PANTHER" id="PTHR43628">
    <property type="entry name" value="ACTIVATOR OF C KINASE PROTEIN 1-RELATED"/>
    <property type="match status" value="1"/>
</dbReference>
<dbReference type="SUPFAM" id="SSF81901">
    <property type="entry name" value="HCP-like"/>
    <property type="match status" value="1"/>
</dbReference>
<dbReference type="EMBL" id="VUMO01000001">
    <property type="protein sequence ID" value="MSS19057.1"/>
    <property type="molecule type" value="Genomic_DNA"/>
</dbReference>
<dbReference type="Gene3D" id="1.25.40.10">
    <property type="entry name" value="Tetratricopeptide repeat domain"/>
    <property type="match status" value="1"/>
</dbReference>
<evidence type="ECO:0000313" key="1">
    <source>
        <dbReference type="EMBL" id="MSS19057.1"/>
    </source>
</evidence>
<proteinExistence type="predicted"/>
<keyword evidence="2" id="KW-1185">Reference proteome</keyword>
<dbReference type="InterPro" id="IPR052945">
    <property type="entry name" value="Mitotic_Regulator"/>
</dbReference>
<dbReference type="RefSeq" id="WP_154575454.1">
    <property type="nucleotide sequence ID" value="NZ_VUMO01000001.1"/>
</dbReference>
<dbReference type="AlphaFoldDB" id="A0A7X2T968"/>
<sequence length="229" mass="25724">MAKSLKSRFETCDRSAMGQDEKDALKSDILAAAEDGSAQAMYLAGRLYYEGFTVDQNYTEARKWFERAAELGEVGGHLYLGYCHFYGRNIPINYEKAFREFTLAAEKGDHCALYKLGDMYRDGRFVVQDGGMALQYYQQALSRVTPKSPDYPNIVSRIGHCLFRGIGCPPDLLSAMHHLNTAKEKCYALLIKGDPYAHLPLPGIKADLSAIESQLDKQLTPELQNVQYT</sequence>
<reference evidence="1 2" key="1">
    <citation type="submission" date="2019-08" db="EMBL/GenBank/DDBJ databases">
        <title>In-depth cultivation of the pig gut microbiome towards novel bacterial diversity and tailored functional studies.</title>
        <authorList>
            <person name="Wylensek D."/>
            <person name="Hitch T.C.A."/>
            <person name="Clavel T."/>
        </authorList>
    </citation>
    <scope>NUCLEOTIDE SEQUENCE [LARGE SCALE GENOMIC DNA]</scope>
    <source>
        <strain evidence="1 2">RF-744-FAT-4</strain>
    </source>
</reference>
<gene>
    <name evidence="1" type="ORF">FYJ52_01325</name>
</gene>
<evidence type="ECO:0000313" key="2">
    <source>
        <dbReference type="Proteomes" id="UP000461754"/>
    </source>
</evidence>
<dbReference type="Proteomes" id="UP000461754">
    <property type="component" value="Unassembled WGS sequence"/>
</dbReference>
<protein>
    <submittedName>
        <fullName evidence="1">Sel1 repeat family protein</fullName>
    </submittedName>
</protein>
<accession>A0A7X2T968</accession>
<dbReference type="SMART" id="SM00671">
    <property type="entry name" value="SEL1"/>
    <property type="match status" value="4"/>
</dbReference>
<dbReference type="InterPro" id="IPR011990">
    <property type="entry name" value="TPR-like_helical_dom_sf"/>
</dbReference>
<dbReference type="InterPro" id="IPR006597">
    <property type="entry name" value="Sel1-like"/>
</dbReference>
<comment type="caution">
    <text evidence="1">The sequence shown here is derived from an EMBL/GenBank/DDBJ whole genome shotgun (WGS) entry which is preliminary data.</text>
</comment>
<dbReference type="Pfam" id="PF08238">
    <property type="entry name" value="Sel1"/>
    <property type="match status" value="4"/>
</dbReference>